<proteinExistence type="predicted"/>
<reference evidence="1" key="1">
    <citation type="submission" date="2020-05" db="EMBL/GenBank/DDBJ databases">
        <authorList>
            <person name="Chiriac C."/>
            <person name="Salcher M."/>
            <person name="Ghai R."/>
            <person name="Kavagutti S V."/>
        </authorList>
    </citation>
    <scope>NUCLEOTIDE SEQUENCE</scope>
</reference>
<accession>A0A6J6FP88</accession>
<dbReference type="AlphaFoldDB" id="A0A6J6FP88"/>
<gene>
    <name evidence="1" type="ORF">UFOPK1795_00583</name>
</gene>
<organism evidence="1">
    <name type="scientific">freshwater metagenome</name>
    <dbReference type="NCBI Taxonomy" id="449393"/>
    <lineage>
        <taxon>unclassified sequences</taxon>
        <taxon>metagenomes</taxon>
        <taxon>ecological metagenomes</taxon>
    </lineage>
</organism>
<dbReference type="InterPro" id="IPR027417">
    <property type="entry name" value="P-loop_NTPase"/>
</dbReference>
<sequence>MNSTASTLSIAVYGHESAHPEAVAKAFHGHTSLAAEAQSDCAIFVVNPSTGIDQITIDIWRAIDELQTPRIVVVTQLENLEADFDDAVMLANRVFDHMATPFLVLHDDLGLPCALISLKTMRIVDYSTTPPQDIACEPEHELLVQEFRDEYMELTTSLGSSAFAAGMLFPAIPLWIEKGIGVDIVKNYLSQLNN</sequence>
<evidence type="ECO:0000313" key="1">
    <source>
        <dbReference type="EMBL" id="CAB4590886.1"/>
    </source>
</evidence>
<protein>
    <submittedName>
        <fullName evidence="1">Unannotated protein</fullName>
    </submittedName>
</protein>
<dbReference type="EMBL" id="CAEZUG010000026">
    <property type="protein sequence ID" value="CAB4590886.1"/>
    <property type="molecule type" value="Genomic_DNA"/>
</dbReference>
<dbReference type="SUPFAM" id="SSF52540">
    <property type="entry name" value="P-loop containing nucleoside triphosphate hydrolases"/>
    <property type="match status" value="1"/>
</dbReference>
<dbReference type="Gene3D" id="3.40.50.300">
    <property type="entry name" value="P-loop containing nucleotide triphosphate hydrolases"/>
    <property type="match status" value="1"/>
</dbReference>
<name>A0A6J6FP88_9ZZZZ</name>